<feature type="transmembrane region" description="Helical" evidence="1">
    <location>
        <begin position="110"/>
        <end position="132"/>
    </location>
</feature>
<evidence type="ECO:0000313" key="2">
    <source>
        <dbReference type="EMBL" id="GFO14515.1"/>
    </source>
</evidence>
<proteinExistence type="predicted"/>
<accession>A0AAV4B1P6</accession>
<keyword evidence="1" id="KW-0812">Transmembrane</keyword>
<keyword evidence="1" id="KW-1133">Transmembrane helix</keyword>
<sequence>MLSHKRDPDLSTAVRVAGRVALTQTAKMEHTEFSVMKLVATVKEEIRFVRSRMGRACRDVEGPPIQMNSVNVRVVGFVDPAPSSPAKLWEDDGNETMASSGTSVSSRESVSLKIIVTMIVIMMILVIFYCGYSRYRQKREKRSTTVSKMAELDLTYVD</sequence>
<organism evidence="2 3">
    <name type="scientific">Plakobranchus ocellatus</name>
    <dbReference type="NCBI Taxonomy" id="259542"/>
    <lineage>
        <taxon>Eukaryota</taxon>
        <taxon>Metazoa</taxon>
        <taxon>Spiralia</taxon>
        <taxon>Lophotrochozoa</taxon>
        <taxon>Mollusca</taxon>
        <taxon>Gastropoda</taxon>
        <taxon>Heterobranchia</taxon>
        <taxon>Euthyneura</taxon>
        <taxon>Panpulmonata</taxon>
        <taxon>Sacoglossa</taxon>
        <taxon>Placobranchoidea</taxon>
        <taxon>Plakobranchidae</taxon>
        <taxon>Plakobranchus</taxon>
    </lineage>
</organism>
<keyword evidence="1" id="KW-0472">Membrane</keyword>
<protein>
    <submittedName>
        <fullName evidence="2">Uncharacterized protein</fullName>
    </submittedName>
</protein>
<keyword evidence="3" id="KW-1185">Reference proteome</keyword>
<evidence type="ECO:0000313" key="3">
    <source>
        <dbReference type="Proteomes" id="UP000735302"/>
    </source>
</evidence>
<name>A0AAV4B1P6_9GAST</name>
<comment type="caution">
    <text evidence="2">The sequence shown here is derived from an EMBL/GenBank/DDBJ whole genome shotgun (WGS) entry which is preliminary data.</text>
</comment>
<dbReference type="Proteomes" id="UP000735302">
    <property type="component" value="Unassembled WGS sequence"/>
</dbReference>
<gene>
    <name evidence="2" type="ORF">PoB_004102000</name>
</gene>
<dbReference type="EMBL" id="BLXT01004575">
    <property type="protein sequence ID" value="GFO14515.1"/>
    <property type="molecule type" value="Genomic_DNA"/>
</dbReference>
<dbReference type="AlphaFoldDB" id="A0AAV4B1P6"/>
<reference evidence="2 3" key="1">
    <citation type="journal article" date="2021" name="Elife">
        <title>Chloroplast acquisition without the gene transfer in kleptoplastic sea slugs, Plakobranchus ocellatus.</title>
        <authorList>
            <person name="Maeda T."/>
            <person name="Takahashi S."/>
            <person name="Yoshida T."/>
            <person name="Shimamura S."/>
            <person name="Takaki Y."/>
            <person name="Nagai Y."/>
            <person name="Toyoda A."/>
            <person name="Suzuki Y."/>
            <person name="Arimoto A."/>
            <person name="Ishii H."/>
            <person name="Satoh N."/>
            <person name="Nishiyama T."/>
            <person name="Hasebe M."/>
            <person name="Maruyama T."/>
            <person name="Minagawa J."/>
            <person name="Obokata J."/>
            <person name="Shigenobu S."/>
        </authorList>
    </citation>
    <scope>NUCLEOTIDE SEQUENCE [LARGE SCALE GENOMIC DNA]</scope>
</reference>
<evidence type="ECO:0000256" key="1">
    <source>
        <dbReference type="SAM" id="Phobius"/>
    </source>
</evidence>